<feature type="transmembrane region" description="Helical" evidence="1">
    <location>
        <begin position="25"/>
        <end position="48"/>
    </location>
</feature>
<sequence>MSVSGGVAVGPHDHLVTFSGTTGSLWLRVLLIGGALVVAAFVLLWPFLEQQSQRTVVIVTWIAAGTGLLDFLLAKGVDVPEQIALVLLVALAVPVTVSRAREPWLVSAATRIARLAPWVVGTAAAAAATEFGRAWLGDRGQDGVAVLLHTGLAIALVGLSWSTICRPRSPRTLTAVRIVAWGLASTLVAAAGHATILSTAG</sequence>
<proteinExistence type="predicted"/>
<evidence type="ECO:0000313" key="3">
    <source>
        <dbReference type="Proteomes" id="UP000243799"/>
    </source>
</evidence>
<feature type="transmembrane region" description="Helical" evidence="1">
    <location>
        <begin position="55"/>
        <end position="77"/>
    </location>
</feature>
<reference evidence="3" key="1">
    <citation type="submission" date="2016-10" db="EMBL/GenBank/DDBJ databases">
        <authorList>
            <person name="Varghese N."/>
            <person name="Submissions S."/>
        </authorList>
    </citation>
    <scope>NUCLEOTIDE SEQUENCE [LARGE SCALE GENOMIC DNA]</scope>
    <source>
        <strain evidence="3">CGMCC 4.3568</strain>
    </source>
</reference>
<name>A0A1I0ZLY0_9PSEU</name>
<dbReference type="Pfam" id="PF19752">
    <property type="entry name" value="DUF6239"/>
    <property type="match status" value="1"/>
</dbReference>
<keyword evidence="3" id="KW-1185">Reference proteome</keyword>
<dbReference type="EMBL" id="FOKG01000007">
    <property type="protein sequence ID" value="SFB25398.1"/>
    <property type="molecule type" value="Genomic_DNA"/>
</dbReference>
<keyword evidence="1" id="KW-0472">Membrane</keyword>
<organism evidence="2 3">
    <name type="scientific">Amycolatopsis marina</name>
    <dbReference type="NCBI Taxonomy" id="490629"/>
    <lineage>
        <taxon>Bacteria</taxon>
        <taxon>Bacillati</taxon>
        <taxon>Actinomycetota</taxon>
        <taxon>Actinomycetes</taxon>
        <taxon>Pseudonocardiales</taxon>
        <taxon>Pseudonocardiaceae</taxon>
        <taxon>Amycolatopsis</taxon>
    </lineage>
</organism>
<feature type="transmembrane region" description="Helical" evidence="1">
    <location>
        <begin position="144"/>
        <end position="164"/>
    </location>
</feature>
<feature type="transmembrane region" description="Helical" evidence="1">
    <location>
        <begin position="83"/>
        <end position="100"/>
    </location>
</feature>
<dbReference type="InterPro" id="IPR046206">
    <property type="entry name" value="DUF6239"/>
</dbReference>
<feature type="transmembrane region" description="Helical" evidence="1">
    <location>
        <begin position="176"/>
        <end position="196"/>
    </location>
</feature>
<protein>
    <submittedName>
        <fullName evidence="2">Uncharacterized protein</fullName>
    </submittedName>
</protein>
<evidence type="ECO:0000256" key="1">
    <source>
        <dbReference type="SAM" id="Phobius"/>
    </source>
</evidence>
<accession>A0A1I0ZLY0</accession>
<keyword evidence="1" id="KW-0812">Transmembrane</keyword>
<keyword evidence="1" id="KW-1133">Transmembrane helix</keyword>
<dbReference type="OrthoDB" id="3635265at2"/>
<gene>
    <name evidence="2" type="ORF">SAMN05216266_10724</name>
</gene>
<dbReference type="AlphaFoldDB" id="A0A1I0ZLY0"/>
<evidence type="ECO:0000313" key="2">
    <source>
        <dbReference type="EMBL" id="SFB25398.1"/>
    </source>
</evidence>
<feature type="transmembrane region" description="Helical" evidence="1">
    <location>
        <begin position="112"/>
        <end position="132"/>
    </location>
</feature>
<dbReference type="RefSeq" id="WP_143101825.1">
    <property type="nucleotide sequence ID" value="NZ_FOKG01000007.1"/>
</dbReference>
<dbReference type="Proteomes" id="UP000243799">
    <property type="component" value="Unassembled WGS sequence"/>
</dbReference>
<dbReference type="STRING" id="490629.SAMN05216266_10724"/>